<evidence type="ECO:0000256" key="1">
    <source>
        <dbReference type="SAM" id="Phobius"/>
    </source>
</evidence>
<keyword evidence="1" id="KW-1133">Transmembrane helix</keyword>
<protein>
    <submittedName>
        <fullName evidence="2">Uncharacterized protein</fullName>
    </submittedName>
</protein>
<sequence length="175" mass="20290">MDFMACRKAPTQRWWFFLVERELRVWGSFLYICHKEGKGEVWDFKWETEGILEMENVSIREPKCCSAWRQGETVRRWLWLQEATKAWRLATSTNSPSDSYMISGLEEYVRLAIWTVARTNQRRCAPSGVIYKAFGDASKVGLLVFLELWLGIIASLELWLGMADEHEGILSCGLG</sequence>
<keyword evidence="1" id="KW-0812">Transmembrane</keyword>
<gene>
    <name evidence="2" type="ORF">DEO72_LG8g2969</name>
</gene>
<keyword evidence="1" id="KW-0472">Membrane</keyword>
<feature type="transmembrane region" description="Helical" evidence="1">
    <location>
        <begin position="140"/>
        <end position="160"/>
    </location>
</feature>
<keyword evidence="3" id="KW-1185">Reference proteome</keyword>
<accession>A0A4D6MYI7</accession>
<dbReference type="Proteomes" id="UP000501690">
    <property type="component" value="Linkage Group LG8"/>
</dbReference>
<proteinExistence type="predicted"/>
<reference evidence="2 3" key="1">
    <citation type="submission" date="2019-04" db="EMBL/GenBank/DDBJ databases">
        <title>An improved genome assembly and genetic linkage map for asparagus bean, Vigna unguiculata ssp. sesquipedialis.</title>
        <authorList>
            <person name="Xia Q."/>
            <person name="Zhang R."/>
            <person name="Dong Y."/>
        </authorList>
    </citation>
    <scope>NUCLEOTIDE SEQUENCE [LARGE SCALE GENOMIC DNA]</scope>
    <source>
        <tissue evidence="2">Leaf</tissue>
    </source>
</reference>
<name>A0A4D6MYI7_VIGUN</name>
<dbReference type="AlphaFoldDB" id="A0A4D6MYI7"/>
<dbReference type="EMBL" id="CP039352">
    <property type="protein sequence ID" value="QCE04927.1"/>
    <property type="molecule type" value="Genomic_DNA"/>
</dbReference>
<evidence type="ECO:0000313" key="2">
    <source>
        <dbReference type="EMBL" id="QCE04927.1"/>
    </source>
</evidence>
<evidence type="ECO:0000313" key="3">
    <source>
        <dbReference type="Proteomes" id="UP000501690"/>
    </source>
</evidence>
<organism evidence="2 3">
    <name type="scientific">Vigna unguiculata</name>
    <name type="common">Cowpea</name>
    <dbReference type="NCBI Taxonomy" id="3917"/>
    <lineage>
        <taxon>Eukaryota</taxon>
        <taxon>Viridiplantae</taxon>
        <taxon>Streptophyta</taxon>
        <taxon>Embryophyta</taxon>
        <taxon>Tracheophyta</taxon>
        <taxon>Spermatophyta</taxon>
        <taxon>Magnoliopsida</taxon>
        <taxon>eudicotyledons</taxon>
        <taxon>Gunneridae</taxon>
        <taxon>Pentapetalae</taxon>
        <taxon>rosids</taxon>
        <taxon>fabids</taxon>
        <taxon>Fabales</taxon>
        <taxon>Fabaceae</taxon>
        <taxon>Papilionoideae</taxon>
        <taxon>50 kb inversion clade</taxon>
        <taxon>NPAAA clade</taxon>
        <taxon>indigoferoid/millettioid clade</taxon>
        <taxon>Phaseoleae</taxon>
        <taxon>Vigna</taxon>
    </lineage>
</organism>